<comment type="caution">
    <text evidence="3">The sequence shown here is derived from an EMBL/GenBank/DDBJ whole genome shotgun (WGS) entry which is preliminary data.</text>
</comment>
<evidence type="ECO:0000256" key="1">
    <source>
        <dbReference type="SAM" id="Phobius"/>
    </source>
</evidence>
<dbReference type="InterPro" id="IPR025241">
    <property type="entry name" value="DUF4190"/>
</dbReference>
<evidence type="ECO:0000313" key="4">
    <source>
        <dbReference type="Proteomes" id="UP000325243"/>
    </source>
</evidence>
<dbReference type="AlphaFoldDB" id="A0A5S4UTR7"/>
<keyword evidence="4" id="KW-1185">Reference proteome</keyword>
<proteinExistence type="predicted"/>
<keyword evidence="1" id="KW-0472">Membrane</keyword>
<feature type="domain" description="DUF4190" evidence="2">
    <location>
        <begin position="46"/>
        <end position="101"/>
    </location>
</feature>
<dbReference type="Pfam" id="PF13828">
    <property type="entry name" value="DUF4190"/>
    <property type="match status" value="1"/>
</dbReference>
<name>A0A5S4UTR7_9MICO</name>
<evidence type="ECO:0000313" key="3">
    <source>
        <dbReference type="EMBL" id="TYL50337.1"/>
    </source>
</evidence>
<gene>
    <name evidence="3" type="ORF">FYC51_14075</name>
</gene>
<feature type="transmembrane region" description="Helical" evidence="1">
    <location>
        <begin position="82"/>
        <end position="113"/>
    </location>
</feature>
<feature type="transmembrane region" description="Helical" evidence="1">
    <location>
        <begin position="46"/>
        <end position="70"/>
    </location>
</feature>
<dbReference type="Proteomes" id="UP000325243">
    <property type="component" value="Unassembled WGS sequence"/>
</dbReference>
<evidence type="ECO:0000259" key="2">
    <source>
        <dbReference type="Pfam" id="PF13828"/>
    </source>
</evidence>
<organism evidence="3 4">
    <name type="scientific">Agromyces mariniharenae</name>
    <dbReference type="NCBI Taxonomy" id="2604423"/>
    <lineage>
        <taxon>Bacteria</taxon>
        <taxon>Bacillati</taxon>
        <taxon>Actinomycetota</taxon>
        <taxon>Actinomycetes</taxon>
        <taxon>Micrococcales</taxon>
        <taxon>Microbacteriaceae</taxon>
        <taxon>Agromyces</taxon>
    </lineage>
</organism>
<reference evidence="3 4" key="1">
    <citation type="submission" date="2019-08" db="EMBL/GenBank/DDBJ databases">
        <authorList>
            <person name="Hu J."/>
        </authorList>
    </citation>
    <scope>NUCLEOTIDE SEQUENCE [LARGE SCALE GENOMIC DNA]</scope>
    <source>
        <strain evidence="3 4">NEAU-184</strain>
    </source>
</reference>
<sequence>MRASTVRPYVRVRSSRRIPIMTLPPAAPATAYPAAPPAPAVSRTNVLSIVAIIAGFIAPIAGIITGHLALRQIARTGEEGRVLALTGLIAGYALTAFSVVFFIVWLTMLLSILSTGFVSAG</sequence>
<keyword evidence="1" id="KW-1133">Transmembrane helix</keyword>
<accession>A0A5S4UTR7</accession>
<protein>
    <submittedName>
        <fullName evidence="3">DUF4190 domain-containing protein</fullName>
    </submittedName>
</protein>
<dbReference type="EMBL" id="VSSB01000002">
    <property type="protein sequence ID" value="TYL50337.1"/>
    <property type="molecule type" value="Genomic_DNA"/>
</dbReference>
<keyword evidence="1" id="KW-0812">Transmembrane</keyword>